<gene>
    <name evidence="2" type="ORF">L249_0257</name>
</gene>
<organism evidence="2 3">
    <name type="scientific">Ophiocordyceps polyrhachis-furcata BCC 54312</name>
    <dbReference type="NCBI Taxonomy" id="1330021"/>
    <lineage>
        <taxon>Eukaryota</taxon>
        <taxon>Fungi</taxon>
        <taxon>Dikarya</taxon>
        <taxon>Ascomycota</taxon>
        <taxon>Pezizomycotina</taxon>
        <taxon>Sordariomycetes</taxon>
        <taxon>Hypocreomycetidae</taxon>
        <taxon>Hypocreales</taxon>
        <taxon>Ophiocordycipitaceae</taxon>
        <taxon>Ophiocordyceps</taxon>
    </lineage>
</organism>
<proteinExistence type="predicted"/>
<keyword evidence="3" id="KW-1185">Reference proteome</keyword>
<accession>A0A367LCZ0</accession>
<name>A0A367LCZ0_9HYPO</name>
<feature type="compositionally biased region" description="Basic and acidic residues" evidence="1">
    <location>
        <begin position="374"/>
        <end position="387"/>
    </location>
</feature>
<feature type="compositionally biased region" description="Polar residues" evidence="1">
    <location>
        <begin position="361"/>
        <end position="371"/>
    </location>
</feature>
<evidence type="ECO:0000313" key="3">
    <source>
        <dbReference type="Proteomes" id="UP000253664"/>
    </source>
</evidence>
<feature type="region of interest" description="Disordered" evidence="1">
    <location>
        <begin position="360"/>
        <end position="415"/>
    </location>
</feature>
<protein>
    <submittedName>
        <fullName evidence="2">Uncharacterized protein</fullName>
    </submittedName>
</protein>
<dbReference type="Proteomes" id="UP000253664">
    <property type="component" value="Unassembled WGS sequence"/>
</dbReference>
<evidence type="ECO:0000256" key="1">
    <source>
        <dbReference type="SAM" id="MobiDB-lite"/>
    </source>
</evidence>
<evidence type="ECO:0000313" key="2">
    <source>
        <dbReference type="EMBL" id="RCI12293.1"/>
    </source>
</evidence>
<dbReference type="AlphaFoldDB" id="A0A367LCZ0"/>
<reference evidence="2 3" key="1">
    <citation type="journal article" date="2015" name="BMC Genomics">
        <title>Insights from the genome of Ophiocordyceps polyrhachis-furcata to pathogenicity and host specificity in insect fungi.</title>
        <authorList>
            <person name="Wichadakul D."/>
            <person name="Kobmoo N."/>
            <person name="Ingsriswang S."/>
            <person name="Tangphatsornruang S."/>
            <person name="Chantasingh D."/>
            <person name="Luangsa-ard J.J."/>
            <person name="Eurwilaichitr L."/>
        </authorList>
    </citation>
    <scope>NUCLEOTIDE SEQUENCE [LARGE SCALE GENOMIC DNA]</scope>
    <source>
        <strain evidence="2 3">BCC 54312</strain>
    </source>
</reference>
<dbReference type="EMBL" id="LKCN02000007">
    <property type="protein sequence ID" value="RCI12293.1"/>
    <property type="molecule type" value="Genomic_DNA"/>
</dbReference>
<sequence>MCSSVRQPQVADFVLHASLDTYIRGKIAGEMMGRTFVHTTTHVRLSPPSPRLRQQQPPSHSSPLYRYMRGNFFLSFFPLLCPINHHPGDWLSAPPKRTMAVPRYMVVAHGATILYPGQRPAIAWLMFGICRRLRVTLDPRSSSSVNVGFRIALRTGTALWPSSPFFFILPSPPFALSAFCTQMFLTADDGKVCRSRVVSRGTRANRMPTREQSRITNKVPGKQEQLEIGERTMPTYPVESWRDNRCTTLPPVLKSMRDPSNKKHLIVAPCTPRFGVSLPHSSSAIPTMTAMPLPSLDGKYMGGGESNFNREDPGRFQVPGMLGIIRPPWYVVVPEKRFTVRIAENSPRKKQISLRLAFSLDPSNSLPSPQKTELPAHETTGPRKKSDSSSPSCRRGRHHPRDHGQGPKTLTIPAVTGSGSRALYPLLPPPPPHLSAFGLGPLSYPPPPPPARLSVSAEWEREEERDFENNSYTTSQVEVDRSTREHIIEATMEADDGRGRSLVGESVRPLAEFSGHRVSRNDDPMKTRMYQPCACEAGGGLWRQAPGSLIGV</sequence>
<comment type="caution">
    <text evidence="2">The sequence shown here is derived from an EMBL/GenBank/DDBJ whole genome shotgun (WGS) entry which is preliminary data.</text>
</comment>